<sequence>MKQILKNIEYVLILFFCLTSTLVAQNQAKEKSARMIDISGVVVGEDNMPLKNVKIFSNAGDIITPASEDGWFSVSLKENSVITVEAFGYETYVWEIATTLPNRTIVMKQIPLFTGENSAVELPMKISEERRNIVGAVSIIKGEELESYSDHALSNALQGKGLGLVSIMNGGGVIDNSSTLYLRGIHRSGSNEILTIVDGIERPIDDVLPEEIEQIQLLKDATAKILYGARAANGILLVTTKRGVKHKRVIETSFESGIGLPTNTPSFLDSYEYAKLYNEARVNDGLSPIYSDVALEGYKNSEGENDLRYPNVDYYDYFLRDYTTYSKFSSEFSGGNEKTQYAMILGYVGSTGLEKIGTNPRNNRFSLRGNLDVQISENLSGFMDISGKINSAKRSAINHSTAFSRLSSHRPNEYPLVISEDYIEATNKGVPALGGSTDSPNNLLGSFLYSGYAKSENINAQMNFGLNMDLKAVAEGLSAKAFITFDNYFYGQEVLDKRPATYSPLWLTGHTGSDSVAFIKVQDEKINKNVTLGGNNNVRNVGWTGQLNYSRAFDNHNLNSSLGYFYYRKEISGASQDVENTNVYFRSNYSYKHKYIAEFNASLMGSNRFNKENKYRTFAAAGLGWVISEEDLFSDINWVDYLKIKTSYGVLGYDASTPYYLYTNRWYDNGNVQFGEKNSGTDQTRISLDWIGNPNLDWETSRELNVGVEGLLFNNRLTFDVNYFNELRDGIIQKVNSEYSSIYGGLYPYMNWGKVANNGIEAEVHWGENKGDFSYQIGGNIIWSKNEVKKKDEILYSEDYRRTIGKSSDVMIGYVSEGLFGKDVDLNRQVLQTLGFYGEGDIAYKDLNGDDEINDLDRKALGNSFPRAVLGFDISLNYKGWGFYVLGTAQVGVYKWLKNSYYANYGNGKYSVLASDRYHAINNPEGTYPRLTTTRADNNMNNSDFWIENTSFFRLKNVELSYTLSKIPVAHSVKIYTRGTNLFCISKVKDLDPEVINAGVSNYPVLSTITAGIAVSF</sequence>
<keyword evidence="2 7" id="KW-0813">Transport</keyword>
<gene>
    <name evidence="10" type="ORF">SAMN05444274_10216</name>
</gene>
<feature type="domain" description="TonB-dependent receptor plug" evidence="9">
    <location>
        <begin position="131"/>
        <end position="235"/>
    </location>
</feature>
<evidence type="ECO:0000256" key="1">
    <source>
        <dbReference type="ARBA" id="ARBA00004571"/>
    </source>
</evidence>
<dbReference type="EMBL" id="FQUM01000002">
    <property type="protein sequence ID" value="SHE65082.1"/>
    <property type="molecule type" value="Genomic_DNA"/>
</dbReference>
<dbReference type="InterPro" id="IPR008969">
    <property type="entry name" value="CarboxyPept-like_regulatory"/>
</dbReference>
<evidence type="ECO:0000256" key="5">
    <source>
        <dbReference type="ARBA" id="ARBA00023136"/>
    </source>
</evidence>
<accession>A0A1M4V825</accession>
<dbReference type="GO" id="GO:0009279">
    <property type="term" value="C:cell outer membrane"/>
    <property type="evidence" value="ECO:0007669"/>
    <property type="project" value="UniProtKB-SubCell"/>
</dbReference>
<keyword evidence="3 7" id="KW-1134">Transmembrane beta strand</keyword>
<evidence type="ECO:0000256" key="2">
    <source>
        <dbReference type="ARBA" id="ARBA00022448"/>
    </source>
</evidence>
<evidence type="ECO:0000313" key="11">
    <source>
        <dbReference type="Proteomes" id="UP000184164"/>
    </source>
</evidence>
<dbReference type="Gene3D" id="2.40.170.20">
    <property type="entry name" value="TonB-dependent receptor, beta-barrel domain"/>
    <property type="match status" value="1"/>
</dbReference>
<keyword evidence="4 7" id="KW-0812">Transmembrane</keyword>
<dbReference type="NCBIfam" id="TIGR04056">
    <property type="entry name" value="OMP_RagA_SusC"/>
    <property type="match status" value="1"/>
</dbReference>
<protein>
    <submittedName>
        <fullName evidence="10">TonB-linked outer membrane protein, SusC/RagA family</fullName>
    </submittedName>
</protein>
<feature type="signal peptide" evidence="8">
    <location>
        <begin position="1"/>
        <end position="24"/>
    </location>
</feature>
<evidence type="ECO:0000256" key="3">
    <source>
        <dbReference type="ARBA" id="ARBA00022452"/>
    </source>
</evidence>
<dbReference type="InterPro" id="IPR039426">
    <property type="entry name" value="TonB-dep_rcpt-like"/>
</dbReference>
<comment type="subcellular location">
    <subcellularLocation>
        <location evidence="1 7">Cell outer membrane</location>
        <topology evidence="1 7">Multi-pass membrane protein</topology>
    </subcellularLocation>
</comment>
<proteinExistence type="inferred from homology"/>
<evidence type="ECO:0000256" key="4">
    <source>
        <dbReference type="ARBA" id="ARBA00022692"/>
    </source>
</evidence>
<reference evidence="10 11" key="1">
    <citation type="submission" date="2016-11" db="EMBL/GenBank/DDBJ databases">
        <authorList>
            <person name="Jaros S."/>
            <person name="Januszkiewicz K."/>
            <person name="Wedrychowicz H."/>
        </authorList>
    </citation>
    <scope>NUCLEOTIDE SEQUENCE [LARGE SCALE GENOMIC DNA]</scope>
    <source>
        <strain evidence="10 11">DSM 26910</strain>
    </source>
</reference>
<evidence type="ECO:0000256" key="6">
    <source>
        <dbReference type="ARBA" id="ARBA00023237"/>
    </source>
</evidence>
<dbReference type="STRING" id="1484053.SAMN05444274_10216"/>
<comment type="similarity">
    <text evidence="7">Belongs to the TonB-dependent receptor family.</text>
</comment>
<dbReference type="InterPro" id="IPR037066">
    <property type="entry name" value="Plug_dom_sf"/>
</dbReference>
<evidence type="ECO:0000256" key="8">
    <source>
        <dbReference type="SAM" id="SignalP"/>
    </source>
</evidence>
<feature type="chain" id="PRO_5013110011" evidence="8">
    <location>
        <begin position="25"/>
        <end position="1017"/>
    </location>
</feature>
<name>A0A1M4V825_9BACT</name>
<dbReference type="Gene3D" id="2.170.130.10">
    <property type="entry name" value="TonB-dependent receptor, plug domain"/>
    <property type="match status" value="1"/>
</dbReference>
<dbReference type="SUPFAM" id="SSF49464">
    <property type="entry name" value="Carboxypeptidase regulatory domain-like"/>
    <property type="match status" value="1"/>
</dbReference>
<dbReference type="AlphaFoldDB" id="A0A1M4V825"/>
<dbReference type="InterPro" id="IPR023996">
    <property type="entry name" value="TonB-dep_OMP_SusC/RagA"/>
</dbReference>
<dbReference type="PROSITE" id="PS52016">
    <property type="entry name" value="TONB_DEPENDENT_REC_3"/>
    <property type="match status" value="1"/>
</dbReference>
<organism evidence="10 11">
    <name type="scientific">Mariniphaga anaerophila</name>
    <dbReference type="NCBI Taxonomy" id="1484053"/>
    <lineage>
        <taxon>Bacteria</taxon>
        <taxon>Pseudomonadati</taxon>
        <taxon>Bacteroidota</taxon>
        <taxon>Bacteroidia</taxon>
        <taxon>Marinilabiliales</taxon>
        <taxon>Prolixibacteraceae</taxon>
        <taxon>Mariniphaga</taxon>
    </lineage>
</organism>
<dbReference type="Proteomes" id="UP000184164">
    <property type="component" value="Unassembled WGS sequence"/>
</dbReference>
<dbReference type="SUPFAM" id="SSF56935">
    <property type="entry name" value="Porins"/>
    <property type="match status" value="1"/>
</dbReference>
<evidence type="ECO:0000313" key="10">
    <source>
        <dbReference type="EMBL" id="SHE65082.1"/>
    </source>
</evidence>
<dbReference type="InterPro" id="IPR036942">
    <property type="entry name" value="Beta-barrel_TonB_sf"/>
</dbReference>
<dbReference type="OrthoDB" id="9768177at2"/>
<keyword evidence="6 7" id="KW-0998">Cell outer membrane</keyword>
<dbReference type="Pfam" id="PF07715">
    <property type="entry name" value="Plug"/>
    <property type="match status" value="1"/>
</dbReference>
<keyword evidence="5 7" id="KW-0472">Membrane</keyword>
<evidence type="ECO:0000259" key="9">
    <source>
        <dbReference type="Pfam" id="PF07715"/>
    </source>
</evidence>
<dbReference type="InterPro" id="IPR012910">
    <property type="entry name" value="Plug_dom"/>
</dbReference>
<dbReference type="RefSeq" id="WP_072998957.1">
    <property type="nucleotide sequence ID" value="NZ_FQUM01000002.1"/>
</dbReference>
<keyword evidence="11" id="KW-1185">Reference proteome</keyword>
<keyword evidence="8" id="KW-0732">Signal</keyword>
<evidence type="ECO:0000256" key="7">
    <source>
        <dbReference type="PROSITE-ProRule" id="PRU01360"/>
    </source>
</evidence>